<proteinExistence type="predicted"/>
<evidence type="ECO:0000256" key="3">
    <source>
        <dbReference type="ARBA" id="ARBA00023242"/>
    </source>
</evidence>
<evidence type="ECO:0000256" key="2">
    <source>
        <dbReference type="ARBA" id="ARBA00022884"/>
    </source>
</evidence>
<dbReference type="SMART" id="SM00360">
    <property type="entry name" value="RRM"/>
    <property type="match status" value="1"/>
</dbReference>
<feature type="compositionally biased region" description="Basic and acidic residues" evidence="5">
    <location>
        <begin position="274"/>
        <end position="351"/>
    </location>
</feature>
<keyword evidence="2 4" id="KW-0694">RNA-binding</keyword>
<dbReference type="Pfam" id="PF00076">
    <property type="entry name" value="RRM_1"/>
    <property type="match status" value="1"/>
</dbReference>
<feature type="compositionally biased region" description="Basic and acidic residues" evidence="5">
    <location>
        <begin position="412"/>
        <end position="432"/>
    </location>
</feature>
<dbReference type="GO" id="GO:0006396">
    <property type="term" value="P:RNA processing"/>
    <property type="evidence" value="ECO:0007669"/>
    <property type="project" value="InterPro"/>
</dbReference>
<dbReference type="EMBL" id="SDOV01000008">
    <property type="protein sequence ID" value="KAH7637855.1"/>
    <property type="molecule type" value="Genomic_DNA"/>
</dbReference>
<dbReference type="SUPFAM" id="SSF46785">
    <property type="entry name" value="Winged helix' DNA-binding domain"/>
    <property type="match status" value="1"/>
</dbReference>
<keyword evidence="3" id="KW-0539">Nucleus</keyword>
<dbReference type="Proteomes" id="UP000790347">
    <property type="component" value="Unassembled WGS sequence"/>
</dbReference>
<feature type="compositionally biased region" description="Polar residues" evidence="5">
    <location>
        <begin position="387"/>
        <end position="396"/>
    </location>
</feature>
<feature type="domain" description="HTH La-type RNA-binding" evidence="7">
    <location>
        <begin position="8"/>
        <end position="100"/>
    </location>
</feature>
<dbReference type="EMBL" id="ASGP02000006">
    <property type="protein sequence ID" value="KAH9501327.1"/>
    <property type="molecule type" value="Genomic_DNA"/>
</dbReference>
<dbReference type="Gene3D" id="1.10.10.10">
    <property type="entry name" value="Winged helix-like DNA-binding domain superfamily/Winged helix DNA-binding domain"/>
    <property type="match status" value="1"/>
</dbReference>
<gene>
    <name evidence="9" type="ORF">DERF_012181</name>
    <name evidence="8" type="ORF">HUG17_8959</name>
</gene>
<dbReference type="InterPro" id="IPR035979">
    <property type="entry name" value="RBD_domain_sf"/>
</dbReference>
<dbReference type="GO" id="GO:0003723">
    <property type="term" value="F:RNA binding"/>
    <property type="evidence" value="ECO:0007669"/>
    <property type="project" value="UniProtKB-UniRule"/>
</dbReference>
<protein>
    <submittedName>
        <fullName evidence="8">Lupus la protein-like protein</fullName>
    </submittedName>
</protein>
<dbReference type="PROSITE" id="PS50102">
    <property type="entry name" value="RRM"/>
    <property type="match status" value="1"/>
</dbReference>
<evidence type="ECO:0000256" key="4">
    <source>
        <dbReference type="PROSITE-ProRule" id="PRU00332"/>
    </source>
</evidence>
<feature type="region of interest" description="Disordered" evidence="5">
    <location>
        <begin position="387"/>
        <end position="432"/>
    </location>
</feature>
<dbReference type="PROSITE" id="PS50961">
    <property type="entry name" value="HTH_LA"/>
    <property type="match status" value="1"/>
</dbReference>
<dbReference type="SUPFAM" id="SSF54928">
    <property type="entry name" value="RNA-binding domain, RBD"/>
    <property type="match status" value="1"/>
</dbReference>
<evidence type="ECO:0000256" key="5">
    <source>
        <dbReference type="SAM" id="MobiDB-lite"/>
    </source>
</evidence>
<evidence type="ECO:0000313" key="10">
    <source>
        <dbReference type="Proteomes" id="UP000790347"/>
    </source>
</evidence>
<accession>A0A922HP39</accession>
<evidence type="ECO:0000259" key="6">
    <source>
        <dbReference type="PROSITE" id="PS50102"/>
    </source>
</evidence>
<organism evidence="9 10">
    <name type="scientific">Dermatophagoides farinae</name>
    <name type="common">American house dust mite</name>
    <dbReference type="NCBI Taxonomy" id="6954"/>
    <lineage>
        <taxon>Eukaryota</taxon>
        <taxon>Metazoa</taxon>
        <taxon>Ecdysozoa</taxon>
        <taxon>Arthropoda</taxon>
        <taxon>Chelicerata</taxon>
        <taxon>Arachnida</taxon>
        <taxon>Acari</taxon>
        <taxon>Acariformes</taxon>
        <taxon>Sarcoptiformes</taxon>
        <taxon>Astigmata</taxon>
        <taxon>Psoroptidia</taxon>
        <taxon>Analgoidea</taxon>
        <taxon>Pyroglyphidae</taxon>
        <taxon>Dermatophagoidinae</taxon>
        <taxon>Dermatophagoides</taxon>
    </lineage>
</organism>
<name>A0A922HP39_DERFA</name>
<evidence type="ECO:0000313" key="8">
    <source>
        <dbReference type="EMBL" id="KAH7637855.1"/>
    </source>
</evidence>
<dbReference type="Pfam" id="PF08777">
    <property type="entry name" value="RRM_3"/>
    <property type="match status" value="1"/>
</dbReference>
<dbReference type="InterPro" id="IPR002344">
    <property type="entry name" value="Lupus_La"/>
</dbReference>
<dbReference type="InterPro" id="IPR045180">
    <property type="entry name" value="La_dom_prot"/>
</dbReference>
<dbReference type="InterPro" id="IPR014886">
    <property type="entry name" value="La_xRRM"/>
</dbReference>
<evidence type="ECO:0000313" key="9">
    <source>
        <dbReference type="EMBL" id="KAH9501327.1"/>
    </source>
</evidence>
<dbReference type="Proteomes" id="UP000828236">
    <property type="component" value="Unassembled WGS sequence"/>
</dbReference>
<dbReference type="Pfam" id="PF05383">
    <property type="entry name" value="La"/>
    <property type="match status" value="1"/>
</dbReference>
<dbReference type="InterPro" id="IPR036390">
    <property type="entry name" value="WH_DNA-bd_sf"/>
</dbReference>
<dbReference type="InterPro" id="IPR012677">
    <property type="entry name" value="Nucleotide-bd_a/b_plait_sf"/>
</dbReference>
<dbReference type="PANTHER" id="PTHR22792">
    <property type="entry name" value="LUPUS LA PROTEIN-RELATED"/>
    <property type="match status" value="1"/>
</dbReference>
<dbReference type="OrthoDB" id="439993at2759"/>
<dbReference type="InterPro" id="IPR000504">
    <property type="entry name" value="RRM_dom"/>
</dbReference>
<comment type="caution">
    <text evidence="9">The sequence shown here is derived from an EMBL/GenBank/DDBJ whole genome shotgun (WGS) entry which is preliminary data.</text>
</comment>
<reference evidence="8" key="2">
    <citation type="submission" date="2020-06" db="EMBL/GenBank/DDBJ databases">
        <authorList>
            <person name="Ji K."/>
            <person name="Li J."/>
        </authorList>
    </citation>
    <scope>NUCLEOTIDE SEQUENCE</scope>
    <source>
        <strain evidence="8">JKM2019</strain>
        <tissue evidence="8">Whole body</tissue>
    </source>
</reference>
<comment type="subcellular location">
    <subcellularLocation>
        <location evidence="1">Nucleus</location>
    </subcellularLocation>
</comment>
<dbReference type="SMART" id="SM00715">
    <property type="entry name" value="LA"/>
    <property type="match status" value="1"/>
</dbReference>
<reference evidence="9" key="1">
    <citation type="submission" date="2013-05" db="EMBL/GenBank/DDBJ databases">
        <authorList>
            <person name="Yim A.K.Y."/>
            <person name="Chan T.F."/>
            <person name="Ji K.M."/>
            <person name="Liu X.Y."/>
            <person name="Zhou J.W."/>
            <person name="Li R.Q."/>
            <person name="Yang K.Y."/>
            <person name="Li J."/>
            <person name="Li M."/>
            <person name="Law P.T.W."/>
            <person name="Wu Y.L."/>
            <person name="Cai Z.L."/>
            <person name="Qin H."/>
            <person name="Bao Y."/>
            <person name="Leung R.K.K."/>
            <person name="Ng P.K.S."/>
            <person name="Zou J."/>
            <person name="Zhong X.J."/>
            <person name="Ran P.X."/>
            <person name="Zhong N.S."/>
            <person name="Liu Z.G."/>
            <person name="Tsui S.K.W."/>
        </authorList>
    </citation>
    <scope>NUCLEOTIDE SEQUENCE</scope>
    <source>
        <strain evidence="9">Derf</strain>
        <tissue evidence="9">Whole organism</tissue>
    </source>
</reference>
<evidence type="ECO:0000259" key="7">
    <source>
        <dbReference type="PROSITE" id="PS50961"/>
    </source>
</evidence>
<reference evidence="9" key="4">
    <citation type="journal article" date="2022" name="Res Sq">
        <title>Comparative Genomics Reveals Insights into the Divergent Evolution of Astigmatic Mites and Household Pest Adaptations.</title>
        <authorList>
            <person name="Xiong Q."/>
            <person name="Wan A.T.-Y."/>
            <person name="Liu X.-Y."/>
            <person name="Fung C.S.-H."/>
            <person name="Xiao X."/>
            <person name="Malainual N."/>
            <person name="Hou J."/>
            <person name="Wang L."/>
            <person name="Wang M."/>
            <person name="Yang K."/>
            <person name="Cui Y."/>
            <person name="Leung E."/>
            <person name="Nong W."/>
            <person name="Shin S.-K."/>
            <person name="Au S."/>
            <person name="Jeong K.Y."/>
            <person name="Chew F.T."/>
            <person name="Hui J."/>
            <person name="Leung T.F."/>
            <person name="Tungtrongchitr A."/>
            <person name="Zhong N."/>
            <person name="Liu Z."/>
            <person name="Tsui S."/>
        </authorList>
    </citation>
    <scope>NUCLEOTIDE SEQUENCE</scope>
    <source>
        <strain evidence="9">Derf</strain>
        <tissue evidence="9">Whole organism</tissue>
    </source>
</reference>
<dbReference type="GO" id="GO:1990904">
    <property type="term" value="C:ribonucleoprotein complex"/>
    <property type="evidence" value="ECO:0007669"/>
    <property type="project" value="InterPro"/>
</dbReference>
<dbReference type="InterPro" id="IPR036388">
    <property type="entry name" value="WH-like_DNA-bd_sf"/>
</dbReference>
<dbReference type="GO" id="GO:0005634">
    <property type="term" value="C:nucleus"/>
    <property type="evidence" value="ECO:0007669"/>
    <property type="project" value="UniProtKB-SubCell"/>
</dbReference>
<reference evidence="8" key="3">
    <citation type="journal article" date="2021" name="World Allergy Organ. J.">
        <title>Chromosome-level assembly of Dermatophagoides farinae genome and transcriptome reveals two novel allergens Der f 37 and Der f 39.</title>
        <authorList>
            <person name="Chen J."/>
            <person name="Cai Z."/>
            <person name="Fan D."/>
            <person name="Hu J."/>
            <person name="Hou Y."/>
            <person name="He Y."/>
            <person name="Zhang Z."/>
            <person name="Zhao Z."/>
            <person name="Gao P."/>
            <person name="Hu W."/>
            <person name="Sun J."/>
            <person name="Li J."/>
            <person name="Ji K."/>
        </authorList>
    </citation>
    <scope>NUCLEOTIDE SEQUENCE</scope>
    <source>
        <strain evidence="8">JKM2019</strain>
    </source>
</reference>
<sequence length="432" mass="50154">MVTAEAEKVDITDSEKKIIDQIEYYFSDINLRHDKFMKYQLRENDGWFPLDKLMTFNKLKTLSTDKNVIIDALKKSSNGLIELSECETKLRRIKPLPEYTPEYFKQLNLRTLHLKGFPKDSTFEQLKIFCSQYGEIDSIEMRRRDGNFKGCIMAVFKNQEIADKILATDGLKYNDMELLKENKERYFERKKNFLESIRNKKKNKKSHEEVAIKTEGAIMKITDLSAETKYIQIKTELTKHSKVAFVTAIGESRQCMVRFDEKNGAIQALKALRDQSTKKDEDKTNDGEKKDGDDAKVEDKKDGDDSKVEDKKDGDDAKVEDKKDDDDAKVEDKKEVGNEKDSNVEEKNVKNDDEDLTNEFIVKLCGQNVKVSLVSGEEEKKYWVDFNQSRQQSNIGRSKKNKWQKGKKRHFDNKDNDNGNQEPKKKLAKVEG</sequence>
<evidence type="ECO:0000256" key="1">
    <source>
        <dbReference type="ARBA" id="ARBA00004123"/>
    </source>
</evidence>
<feature type="domain" description="RRM" evidence="6">
    <location>
        <begin position="110"/>
        <end position="192"/>
    </location>
</feature>
<feature type="region of interest" description="Disordered" evidence="5">
    <location>
        <begin position="274"/>
        <end position="355"/>
    </location>
</feature>
<dbReference type="PRINTS" id="PR00302">
    <property type="entry name" value="LUPUSLA"/>
</dbReference>
<feature type="compositionally biased region" description="Basic residues" evidence="5">
    <location>
        <begin position="397"/>
        <end position="411"/>
    </location>
</feature>
<keyword evidence="10" id="KW-1185">Reference proteome</keyword>
<dbReference type="Gene3D" id="3.30.70.330">
    <property type="match status" value="2"/>
</dbReference>
<dbReference type="CDD" id="cd12291">
    <property type="entry name" value="RRM1_La"/>
    <property type="match status" value="1"/>
</dbReference>
<dbReference type="AlphaFoldDB" id="A0A922HP39"/>
<dbReference type="InterPro" id="IPR006630">
    <property type="entry name" value="La_HTH"/>
</dbReference>